<dbReference type="CDD" id="cd00397">
    <property type="entry name" value="DNA_BRE_C"/>
    <property type="match status" value="1"/>
</dbReference>
<evidence type="ECO:0000259" key="7">
    <source>
        <dbReference type="PROSITE" id="PS51900"/>
    </source>
</evidence>
<keyword evidence="9" id="KW-1185">Reference proteome</keyword>
<dbReference type="SUPFAM" id="SSF56349">
    <property type="entry name" value="DNA breaking-rejoining enzymes"/>
    <property type="match status" value="1"/>
</dbReference>
<proteinExistence type="predicted"/>
<keyword evidence="1" id="KW-0229">DNA integration</keyword>
<dbReference type="InterPro" id="IPR044068">
    <property type="entry name" value="CB"/>
</dbReference>
<organism evidence="8 9">
    <name type="scientific">Ruficoccus amylovorans</name>
    <dbReference type="NCBI Taxonomy" id="1804625"/>
    <lineage>
        <taxon>Bacteria</taxon>
        <taxon>Pseudomonadati</taxon>
        <taxon>Verrucomicrobiota</taxon>
        <taxon>Opitutia</taxon>
        <taxon>Puniceicoccales</taxon>
        <taxon>Cerasicoccaceae</taxon>
        <taxon>Ruficoccus</taxon>
    </lineage>
</organism>
<dbReference type="InterPro" id="IPR002104">
    <property type="entry name" value="Integrase_catalytic"/>
</dbReference>
<evidence type="ECO:0000259" key="6">
    <source>
        <dbReference type="PROSITE" id="PS51898"/>
    </source>
</evidence>
<dbReference type="InterPro" id="IPR011010">
    <property type="entry name" value="DNA_brk_join_enz"/>
</dbReference>
<evidence type="ECO:0000256" key="5">
    <source>
        <dbReference type="SAM" id="MobiDB-lite"/>
    </source>
</evidence>
<dbReference type="GO" id="GO:0006310">
    <property type="term" value="P:DNA recombination"/>
    <property type="evidence" value="ECO:0007669"/>
    <property type="project" value="UniProtKB-KW"/>
</dbReference>
<gene>
    <name evidence="8" type="ORF">H5P28_14180</name>
</gene>
<evidence type="ECO:0000313" key="9">
    <source>
        <dbReference type="Proteomes" id="UP000546464"/>
    </source>
</evidence>
<keyword evidence="2 4" id="KW-0238">DNA-binding</keyword>
<feature type="domain" description="Core-binding (CB)" evidence="7">
    <location>
        <begin position="132"/>
        <end position="224"/>
    </location>
</feature>
<feature type="region of interest" description="Disordered" evidence="5">
    <location>
        <begin position="33"/>
        <end position="55"/>
    </location>
</feature>
<protein>
    <submittedName>
        <fullName evidence="8">Site-specific integrase</fullName>
    </submittedName>
</protein>
<dbReference type="GO" id="GO:0015074">
    <property type="term" value="P:DNA integration"/>
    <property type="evidence" value="ECO:0007669"/>
    <property type="project" value="UniProtKB-KW"/>
</dbReference>
<dbReference type="AlphaFoldDB" id="A0A842HJS7"/>
<evidence type="ECO:0000256" key="3">
    <source>
        <dbReference type="ARBA" id="ARBA00023172"/>
    </source>
</evidence>
<name>A0A842HJS7_9BACT</name>
<dbReference type="PROSITE" id="PS51900">
    <property type="entry name" value="CB"/>
    <property type="match status" value="1"/>
</dbReference>
<dbReference type="EMBL" id="JACHVB010000035">
    <property type="protein sequence ID" value="MBC2595411.1"/>
    <property type="molecule type" value="Genomic_DNA"/>
</dbReference>
<keyword evidence="3" id="KW-0233">DNA recombination</keyword>
<dbReference type="InterPro" id="IPR013762">
    <property type="entry name" value="Integrase-like_cat_sf"/>
</dbReference>
<dbReference type="Gene3D" id="1.10.150.130">
    <property type="match status" value="1"/>
</dbReference>
<comment type="caution">
    <text evidence="8">The sequence shown here is derived from an EMBL/GenBank/DDBJ whole genome shotgun (WGS) entry which is preliminary data.</text>
</comment>
<reference evidence="8 9" key="1">
    <citation type="submission" date="2020-07" db="EMBL/GenBank/DDBJ databases">
        <authorList>
            <person name="Feng X."/>
        </authorList>
    </citation>
    <scope>NUCLEOTIDE SEQUENCE [LARGE SCALE GENOMIC DNA]</scope>
    <source>
        <strain evidence="8 9">JCM31066</strain>
    </source>
</reference>
<dbReference type="Proteomes" id="UP000546464">
    <property type="component" value="Unassembled WGS sequence"/>
</dbReference>
<dbReference type="Gene3D" id="1.10.443.10">
    <property type="entry name" value="Intergrase catalytic core"/>
    <property type="match status" value="1"/>
</dbReference>
<accession>A0A842HJS7</accession>
<evidence type="ECO:0000256" key="4">
    <source>
        <dbReference type="PROSITE-ProRule" id="PRU01248"/>
    </source>
</evidence>
<sequence>MQPKPKRRKLPKPSVFKYGDRWVCEYYLFDEEGRPKPSRKSFVRDLQRQGQEPTLEAQRTAAINYRDAILKEKREQERLERREREQTYLTLAELKEAKVAFGIFNQIPSRSKSLVDAVILYREHLKLAEDSPSLKHCVQVFLGRKKEAAGLDEGDQRLSPETYRTLRQRLNHMVGYFEAQKLGDIKLGQVTSKHLIGYFESLEASDRTRRNYVNDIGNFFNDAADPKDKNRFINENPMDGVYVYFRKFNKGKAAQNRKKTHRKAPTILQLDQVRHVLRVAMEAREEGMLGFTVAGLFLGMRPSEVVEMSEQDDFWERFIKLEEGIVRVDGVGKKRDQRIILMSDNCKAWLQYLQEHQLPFCYQRKKTGIHLPFATFRARAFLFEDGQADKLIKLRRKRRAHNPYTPEEKSFVTACNKQLGAYEDVLRHTFGSNFYYANGYDKNKTIEQMGHSGEVFVEHYRGLLNNPKDAEAYFELYPDDI</sequence>
<dbReference type="PROSITE" id="PS51898">
    <property type="entry name" value="TYR_RECOMBINASE"/>
    <property type="match status" value="1"/>
</dbReference>
<feature type="domain" description="Tyr recombinase" evidence="6">
    <location>
        <begin position="263"/>
        <end position="474"/>
    </location>
</feature>
<evidence type="ECO:0000313" key="8">
    <source>
        <dbReference type="EMBL" id="MBC2595411.1"/>
    </source>
</evidence>
<dbReference type="RefSeq" id="WP_185676361.1">
    <property type="nucleotide sequence ID" value="NZ_JACHVB010000035.1"/>
</dbReference>
<evidence type="ECO:0000256" key="1">
    <source>
        <dbReference type="ARBA" id="ARBA00022908"/>
    </source>
</evidence>
<evidence type="ECO:0000256" key="2">
    <source>
        <dbReference type="ARBA" id="ARBA00023125"/>
    </source>
</evidence>
<dbReference type="GO" id="GO:0003677">
    <property type="term" value="F:DNA binding"/>
    <property type="evidence" value="ECO:0007669"/>
    <property type="project" value="UniProtKB-UniRule"/>
</dbReference>
<dbReference type="InterPro" id="IPR010998">
    <property type="entry name" value="Integrase_recombinase_N"/>
</dbReference>